<evidence type="ECO:0008006" key="4">
    <source>
        <dbReference type="Google" id="ProtNLM"/>
    </source>
</evidence>
<dbReference type="Proteomes" id="UP000291116">
    <property type="component" value="Unassembled WGS sequence"/>
</dbReference>
<dbReference type="EMBL" id="CAACVS010000028">
    <property type="protein sequence ID" value="VEU34437.1"/>
    <property type="molecule type" value="Genomic_DNA"/>
</dbReference>
<keyword evidence="3" id="KW-1185">Reference proteome</keyword>
<dbReference type="PANTHER" id="PTHR11012:SF30">
    <property type="entry name" value="PROTEIN KINASE-LIKE DOMAIN-CONTAINING"/>
    <property type="match status" value="1"/>
</dbReference>
<dbReference type="SUPFAM" id="SSF56112">
    <property type="entry name" value="Protein kinase-like (PK-like)"/>
    <property type="match status" value="1"/>
</dbReference>
<dbReference type="AlphaFoldDB" id="A0A448YX55"/>
<dbReference type="InterPro" id="IPR004119">
    <property type="entry name" value="EcKL"/>
</dbReference>
<gene>
    <name evidence="2" type="ORF">PSNMU_V1.4_AUG-EV-PASAV3_0011450</name>
</gene>
<proteinExistence type="predicted"/>
<evidence type="ECO:0000256" key="1">
    <source>
        <dbReference type="SAM" id="SignalP"/>
    </source>
</evidence>
<dbReference type="InterPro" id="IPR011009">
    <property type="entry name" value="Kinase-like_dom_sf"/>
</dbReference>
<dbReference type="PANTHER" id="PTHR11012">
    <property type="entry name" value="PROTEIN KINASE-LIKE DOMAIN-CONTAINING"/>
    <property type="match status" value="1"/>
</dbReference>
<reference evidence="2 3" key="1">
    <citation type="submission" date="2019-01" db="EMBL/GenBank/DDBJ databases">
        <authorList>
            <person name="Ferrante I. M."/>
        </authorList>
    </citation>
    <scope>NUCLEOTIDE SEQUENCE [LARGE SCALE GENOMIC DNA]</scope>
    <source>
        <strain evidence="2 3">B856</strain>
    </source>
</reference>
<protein>
    <recommendedName>
        <fullName evidence="4">Aminoglycoside phosphotransferase domain-containing protein</fullName>
    </recommendedName>
</protein>
<dbReference type="Pfam" id="PF02958">
    <property type="entry name" value="EcKL"/>
    <property type="match status" value="1"/>
</dbReference>
<dbReference type="Gene3D" id="3.90.1200.10">
    <property type="match status" value="1"/>
</dbReference>
<sequence length="498" mass="55553">MYKAPWCWLLWTLSSANGLTPSHNRHPRFEGSPTDCAVVASMASTGTDHLVETTVDSVSLLSIIQKSFPEATSYSVRDNIKQANAEGFRVVLEGIEKENDSSTSLFIKKVKAREYSHKPWGDLRRTLLYSRTEARFYTDILPLMREKTKTANSKWSIAPNCFYAETILDGLVGEDESTSASKGESASDPFYNETDTAILDHKGGLLVLESLGGDFYQKSPLTPEEATECLRAVAGFHATAYEDAAMLKVVSDRLCEYGGSYHLRNRNPKELKNIQTTWAEFCKRVGSAAPEVFERPSVVNLAKRVQDMAESISEELSPAYNDKYATIVHGDYKAMNVFLAADKTEEGKECAAVAASPLPIIIDFASTGVGLGISDVAMHITHAVPPEHLVDGGEEKLVETYLDALNKALPDHSRPCYPRDVAMRHYRLAVIDYFRFIMGRLWRGASLETFEKRKDSMNSVYVNRNIDAAINLIERADSYLTIFEEESRMNTGRSNMTQ</sequence>
<feature type="chain" id="PRO_5019104743" description="Aminoglycoside phosphotransferase domain-containing protein" evidence="1">
    <location>
        <begin position="19"/>
        <end position="498"/>
    </location>
</feature>
<dbReference type="OrthoDB" id="10254945at2759"/>
<keyword evidence="1" id="KW-0732">Signal</keyword>
<name>A0A448YX55_9STRA</name>
<feature type="signal peptide" evidence="1">
    <location>
        <begin position="1"/>
        <end position="18"/>
    </location>
</feature>
<evidence type="ECO:0000313" key="2">
    <source>
        <dbReference type="EMBL" id="VEU34437.1"/>
    </source>
</evidence>
<organism evidence="2 3">
    <name type="scientific">Pseudo-nitzschia multistriata</name>
    <dbReference type="NCBI Taxonomy" id="183589"/>
    <lineage>
        <taxon>Eukaryota</taxon>
        <taxon>Sar</taxon>
        <taxon>Stramenopiles</taxon>
        <taxon>Ochrophyta</taxon>
        <taxon>Bacillariophyta</taxon>
        <taxon>Bacillariophyceae</taxon>
        <taxon>Bacillariophycidae</taxon>
        <taxon>Bacillariales</taxon>
        <taxon>Bacillariaceae</taxon>
        <taxon>Pseudo-nitzschia</taxon>
    </lineage>
</organism>
<evidence type="ECO:0000313" key="3">
    <source>
        <dbReference type="Proteomes" id="UP000291116"/>
    </source>
</evidence>
<accession>A0A448YX55</accession>